<keyword evidence="3" id="KW-1185">Reference proteome</keyword>
<dbReference type="EMBL" id="CAKOGL010000005">
    <property type="protein sequence ID" value="CAH2086668.1"/>
    <property type="molecule type" value="Genomic_DNA"/>
</dbReference>
<dbReference type="AlphaFoldDB" id="A0AAU9TI78"/>
<organism evidence="2 3">
    <name type="scientific">Euphydryas editha</name>
    <name type="common">Edith's checkerspot</name>
    <dbReference type="NCBI Taxonomy" id="104508"/>
    <lineage>
        <taxon>Eukaryota</taxon>
        <taxon>Metazoa</taxon>
        <taxon>Ecdysozoa</taxon>
        <taxon>Arthropoda</taxon>
        <taxon>Hexapoda</taxon>
        <taxon>Insecta</taxon>
        <taxon>Pterygota</taxon>
        <taxon>Neoptera</taxon>
        <taxon>Endopterygota</taxon>
        <taxon>Lepidoptera</taxon>
        <taxon>Glossata</taxon>
        <taxon>Ditrysia</taxon>
        <taxon>Papilionoidea</taxon>
        <taxon>Nymphalidae</taxon>
        <taxon>Nymphalinae</taxon>
        <taxon>Euphydryas</taxon>
    </lineage>
</organism>
<evidence type="ECO:0000256" key="1">
    <source>
        <dbReference type="SAM" id="MobiDB-lite"/>
    </source>
</evidence>
<proteinExistence type="predicted"/>
<feature type="region of interest" description="Disordered" evidence="1">
    <location>
        <begin position="1"/>
        <end position="83"/>
    </location>
</feature>
<gene>
    <name evidence="2" type="ORF">EEDITHA_LOCUS3016</name>
</gene>
<comment type="caution">
    <text evidence="2">The sequence shown here is derived from an EMBL/GenBank/DDBJ whole genome shotgun (WGS) entry which is preliminary data.</text>
</comment>
<evidence type="ECO:0000313" key="3">
    <source>
        <dbReference type="Proteomes" id="UP001153954"/>
    </source>
</evidence>
<sequence>MRGGPCARWLARGARGARGDSPLALTRPRRSSRADAGRAARSHHVSAPTLHVQSAQVSAPDRNHASAPAADLRAGPDPHTAQG</sequence>
<name>A0AAU9TI78_EUPED</name>
<dbReference type="Proteomes" id="UP001153954">
    <property type="component" value="Unassembled WGS sequence"/>
</dbReference>
<evidence type="ECO:0000313" key="2">
    <source>
        <dbReference type="EMBL" id="CAH2086668.1"/>
    </source>
</evidence>
<accession>A0AAU9TI78</accession>
<reference evidence="2" key="1">
    <citation type="submission" date="2022-03" db="EMBL/GenBank/DDBJ databases">
        <authorList>
            <person name="Tunstrom K."/>
        </authorList>
    </citation>
    <scope>NUCLEOTIDE SEQUENCE</scope>
</reference>
<protein>
    <submittedName>
        <fullName evidence="2">Uncharacterized protein</fullName>
    </submittedName>
</protein>